<keyword evidence="3" id="KW-1185">Reference proteome</keyword>
<organism evidence="2 3">
    <name type="scientific">Gordonia amarae NBRC 15530</name>
    <dbReference type="NCBI Taxonomy" id="1075090"/>
    <lineage>
        <taxon>Bacteria</taxon>
        <taxon>Bacillati</taxon>
        <taxon>Actinomycetota</taxon>
        <taxon>Actinomycetes</taxon>
        <taxon>Mycobacteriales</taxon>
        <taxon>Gordoniaceae</taxon>
        <taxon>Gordonia</taxon>
    </lineage>
</organism>
<dbReference type="PANTHER" id="PTHR43685:SF2">
    <property type="entry name" value="GLYCOSYLTRANSFERASE 2-LIKE DOMAIN-CONTAINING PROTEIN"/>
    <property type="match status" value="1"/>
</dbReference>
<dbReference type="Proteomes" id="UP000006023">
    <property type="component" value="Unassembled WGS sequence"/>
</dbReference>
<dbReference type="CDD" id="cd00761">
    <property type="entry name" value="Glyco_tranf_GTA_type"/>
    <property type="match status" value="1"/>
</dbReference>
<feature type="domain" description="Glycosyltransferase 2-like" evidence="1">
    <location>
        <begin position="98"/>
        <end position="271"/>
    </location>
</feature>
<accession>G7GIS5</accession>
<keyword evidence="2" id="KW-0808">Transferase</keyword>
<dbReference type="PANTHER" id="PTHR43685">
    <property type="entry name" value="GLYCOSYLTRANSFERASE"/>
    <property type="match status" value="1"/>
</dbReference>
<protein>
    <submittedName>
        <fullName evidence="2">Putative glycosyltransferase</fullName>
    </submittedName>
</protein>
<evidence type="ECO:0000313" key="2">
    <source>
        <dbReference type="EMBL" id="GAB03500.1"/>
    </source>
</evidence>
<dbReference type="STRING" id="1075090.GOAMR_03_00100"/>
<comment type="caution">
    <text evidence="2">The sequence shown here is derived from an EMBL/GenBank/DDBJ whole genome shotgun (WGS) entry which is preliminary data.</text>
</comment>
<dbReference type="SUPFAM" id="SSF53448">
    <property type="entry name" value="Nucleotide-diphospho-sugar transferases"/>
    <property type="match status" value="1"/>
</dbReference>
<proteinExistence type="predicted"/>
<name>G7GIS5_9ACTN</name>
<dbReference type="EMBL" id="BAED01000003">
    <property type="protein sequence ID" value="GAB03500.1"/>
    <property type="molecule type" value="Genomic_DNA"/>
</dbReference>
<dbReference type="GO" id="GO:0016740">
    <property type="term" value="F:transferase activity"/>
    <property type="evidence" value="ECO:0007669"/>
    <property type="project" value="UniProtKB-KW"/>
</dbReference>
<evidence type="ECO:0000259" key="1">
    <source>
        <dbReference type="Pfam" id="PF00535"/>
    </source>
</evidence>
<dbReference type="eggNOG" id="COG1216">
    <property type="taxonomic scope" value="Bacteria"/>
</dbReference>
<dbReference type="Pfam" id="PF00535">
    <property type="entry name" value="Glycos_transf_2"/>
    <property type="match status" value="1"/>
</dbReference>
<dbReference type="InterPro" id="IPR050834">
    <property type="entry name" value="Glycosyltransf_2"/>
</dbReference>
<reference evidence="2 3" key="1">
    <citation type="submission" date="2011-11" db="EMBL/GenBank/DDBJ databases">
        <title>Whole genome shotgun sequence of Gordonia amarae NBRC 15530.</title>
        <authorList>
            <person name="Takarada H."/>
            <person name="Hosoyama A."/>
            <person name="Tsuchikane K."/>
            <person name="Katsumata H."/>
            <person name="Yamazaki S."/>
            <person name="Fujita N."/>
        </authorList>
    </citation>
    <scope>NUCLEOTIDE SEQUENCE [LARGE SCALE GENOMIC DNA]</scope>
    <source>
        <strain evidence="2 3">NBRC 15530</strain>
    </source>
</reference>
<sequence length="418" mass="45158">MIPEVTLSSPMTPGGAPSWPGAVWIGVADIADLLRDGRTGQFLGVVPDVEGYASARILIRDGLIPLEFAHVPLVNGRALLPIPETETPAATSALPPMSVVLCTRERPDDLRGALNSLLRVDYPDFEIIVVDNAPVTDGTARVVAAIDDPRVRRVVEPIAGLSAARNAGVHAARHDIIAYTDDDVVADPGWLRGLATGFTRADDVACVAGLVPSGELRTLPQAYFDWRVSWADNIEPRVYRLSDPPEDVPLFPFQIGRFGTGANFAVRRDVIVDLGLFDERLGAGTATRGGEDLDIFFRVLASGHCLATEPSSIIWHRHRSDNDALLAQARGYGRGLGAWLTKVALDKGHRRLALSVLRHRGRAVARAGRAYCAIAAPPPAFLQDVPRSVGRTEVLSVLGGPKALWHEQRRLRARQANP</sequence>
<dbReference type="RefSeq" id="WP_005181077.1">
    <property type="nucleotide sequence ID" value="NZ_BAED01000003.1"/>
</dbReference>
<dbReference type="AlphaFoldDB" id="G7GIS5"/>
<evidence type="ECO:0000313" key="3">
    <source>
        <dbReference type="Proteomes" id="UP000006023"/>
    </source>
</evidence>
<dbReference type="InterPro" id="IPR001173">
    <property type="entry name" value="Glyco_trans_2-like"/>
</dbReference>
<dbReference type="InterPro" id="IPR029044">
    <property type="entry name" value="Nucleotide-diphossugar_trans"/>
</dbReference>
<dbReference type="Gene3D" id="3.90.550.10">
    <property type="entry name" value="Spore Coat Polysaccharide Biosynthesis Protein SpsA, Chain A"/>
    <property type="match status" value="1"/>
</dbReference>
<gene>
    <name evidence="2" type="ORF">GOAMR_03_00100</name>
</gene>